<feature type="domain" description="ABC3 transporter permease C-terminal" evidence="8">
    <location>
        <begin position="56"/>
        <end position="176"/>
    </location>
</feature>
<dbReference type="InterPro" id="IPR003838">
    <property type="entry name" value="ABC3_permease_C"/>
</dbReference>
<feature type="transmembrane region" description="Helical" evidence="7">
    <location>
        <begin position="285"/>
        <end position="304"/>
    </location>
</feature>
<evidence type="ECO:0000256" key="1">
    <source>
        <dbReference type="ARBA" id="ARBA00004651"/>
    </source>
</evidence>
<evidence type="ECO:0000256" key="6">
    <source>
        <dbReference type="ARBA" id="ARBA00023136"/>
    </source>
</evidence>
<dbReference type="PANTHER" id="PTHR30489">
    <property type="entry name" value="LIPOPROTEIN-RELEASING SYSTEM TRANSMEMBRANE PROTEIN LOLE"/>
    <property type="match status" value="1"/>
</dbReference>
<feature type="domain" description="ABC3 transporter permease C-terminal" evidence="8">
    <location>
        <begin position="335"/>
        <end position="455"/>
    </location>
</feature>
<dbReference type="GO" id="GO:0044874">
    <property type="term" value="P:lipoprotein localization to outer membrane"/>
    <property type="evidence" value="ECO:0007669"/>
    <property type="project" value="TreeGrafter"/>
</dbReference>
<evidence type="ECO:0000256" key="5">
    <source>
        <dbReference type="ARBA" id="ARBA00022989"/>
    </source>
</evidence>
<dbReference type="RefSeq" id="WP_191284272.1">
    <property type="nucleotide sequence ID" value="NZ_BNAI01000011.1"/>
</dbReference>
<comment type="caution">
    <text evidence="9">The sequence shown here is derived from an EMBL/GenBank/DDBJ whole genome shotgun (WGS) entry which is preliminary data.</text>
</comment>
<feature type="transmembrane region" description="Helical" evidence="7">
    <location>
        <begin position="48"/>
        <end position="74"/>
    </location>
</feature>
<feature type="transmembrane region" description="Helical" evidence="7">
    <location>
        <begin position="227"/>
        <end position="249"/>
    </location>
</feature>
<evidence type="ECO:0000256" key="4">
    <source>
        <dbReference type="ARBA" id="ARBA00022692"/>
    </source>
</evidence>
<feature type="transmembrane region" description="Helical" evidence="7">
    <location>
        <begin position="202"/>
        <end position="221"/>
    </location>
</feature>
<feature type="transmembrane region" description="Helical" evidence="7">
    <location>
        <begin position="148"/>
        <end position="168"/>
    </location>
</feature>
<comment type="subcellular location">
    <subcellularLocation>
        <location evidence="1">Cell membrane</location>
        <topology evidence="1">Multi-pass membrane protein</topology>
    </subcellularLocation>
</comment>
<proteinExistence type="inferred from homology"/>
<reference evidence="9" key="1">
    <citation type="journal article" date="2014" name="Int. J. Syst. Evol. Microbiol.">
        <title>Complete genome sequence of Corynebacterium casei LMG S-19264T (=DSM 44701T), isolated from a smear-ripened cheese.</title>
        <authorList>
            <consortium name="US DOE Joint Genome Institute (JGI-PGF)"/>
            <person name="Walter F."/>
            <person name="Albersmeier A."/>
            <person name="Kalinowski J."/>
            <person name="Ruckert C."/>
        </authorList>
    </citation>
    <scope>NUCLEOTIDE SEQUENCE</scope>
    <source>
        <strain evidence="9">CGMCC 1.16548</strain>
    </source>
</reference>
<keyword evidence="4 7" id="KW-0812">Transmembrane</keyword>
<dbReference type="GO" id="GO:0098797">
    <property type="term" value="C:plasma membrane protein complex"/>
    <property type="evidence" value="ECO:0007669"/>
    <property type="project" value="TreeGrafter"/>
</dbReference>
<reference evidence="9" key="2">
    <citation type="submission" date="2020-09" db="EMBL/GenBank/DDBJ databases">
        <authorList>
            <person name="Sun Q."/>
            <person name="Zhou Y."/>
        </authorList>
    </citation>
    <scope>NUCLEOTIDE SEQUENCE</scope>
    <source>
        <strain evidence="9">CGMCC 1.16548</strain>
    </source>
</reference>
<keyword evidence="6 7" id="KW-0472">Membrane</keyword>
<gene>
    <name evidence="9" type="ORF">GCM10011600_29130</name>
</gene>
<keyword evidence="5 7" id="KW-1133">Transmembrane helix</keyword>
<dbReference type="PANTHER" id="PTHR30489:SF0">
    <property type="entry name" value="LIPOPROTEIN-RELEASING SYSTEM TRANSMEMBRANE PROTEIN LOLE"/>
    <property type="match status" value="1"/>
</dbReference>
<evidence type="ECO:0000256" key="7">
    <source>
        <dbReference type="SAM" id="Phobius"/>
    </source>
</evidence>
<evidence type="ECO:0000259" key="8">
    <source>
        <dbReference type="Pfam" id="PF02687"/>
    </source>
</evidence>
<feature type="transmembrane region" description="Helical" evidence="7">
    <location>
        <begin position="425"/>
        <end position="445"/>
    </location>
</feature>
<dbReference type="Pfam" id="PF02687">
    <property type="entry name" value="FtsX"/>
    <property type="match status" value="2"/>
</dbReference>
<dbReference type="AlphaFoldDB" id="A0A8J3GSV0"/>
<evidence type="ECO:0000313" key="9">
    <source>
        <dbReference type="EMBL" id="GHF26292.1"/>
    </source>
</evidence>
<dbReference type="EMBL" id="BNAI01000011">
    <property type="protein sequence ID" value="GHF26292.1"/>
    <property type="molecule type" value="Genomic_DNA"/>
</dbReference>
<organism evidence="9 10">
    <name type="scientific">Pseudolysinimonas yzui</name>
    <dbReference type="NCBI Taxonomy" id="2708254"/>
    <lineage>
        <taxon>Bacteria</taxon>
        <taxon>Bacillati</taxon>
        <taxon>Actinomycetota</taxon>
        <taxon>Actinomycetes</taxon>
        <taxon>Micrococcales</taxon>
        <taxon>Microbacteriaceae</taxon>
        <taxon>Pseudolysinimonas</taxon>
    </lineage>
</organism>
<name>A0A8J3GSV0_9MICO</name>
<evidence type="ECO:0000256" key="3">
    <source>
        <dbReference type="ARBA" id="ARBA00022475"/>
    </source>
</evidence>
<keyword evidence="3" id="KW-1003">Cell membrane</keyword>
<feature type="transmembrane region" description="Helical" evidence="7">
    <location>
        <begin position="106"/>
        <end position="128"/>
    </location>
</feature>
<evidence type="ECO:0000313" key="10">
    <source>
        <dbReference type="Proteomes" id="UP000617531"/>
    </source>
</evidence>
<sequence length="462" mass="47422">MNRTRGHGASVLVAALGSAFGVALLQITGALSAVIQQDDVTGSSTTVAIMLRVLAFVFIVISVYVAAVVTANTFSTIVAGRVRSIALLRLLGSSARRERGRIAREGLAVGILGSLLGGVAGTAVAVATERIAVATGAIPDAGYTFAERVILVPVVGVVFTTWAASWVGSRRVTTVTPLEALGRSEELSREQTLARPGRNRTALVLAILGFVLLGAGVVLGLMHPAAILIGLVGGILSFSGIVLGADVVMPPVLRVAGRLSGRSAPARLAAENAVRHPQRSSRATIGLVIGVTLVTMFAVAMAGFETSIRVAQAQQPEVYQGVDPMLTATTAVFSVLVGFSGLIAAVGLVNNLVLSVLQRRRELGLLRALGFTVPQVRRMVLAESAQLTFSAVALGLVLGAFYGWAGAQSLLGSATEGIVIPGMPWLAVALIVLAGAAITAIASWAPARSAVRVSPIEALAVD</sequence>
<evidence type="ECO:0000256" key="2">
    <source>
        <dbReference type="ARBA" id="ARBA00005236"/>
    </source>
</evidence>
<accession>A0A8J3GSV0</accession>
<keyword evidence="10" id="KW-1185">Reference proteome</keyword>
<feature type="transmembrane region" description="Helical" evidence="7">
    <location>
        <begin position="324"/>
        <end position="357"/>
    </location>
</feature>
<comment type="similarity">
    <text evidence="2">Belongs to the ABC-4 integral membrane protein family. LolC/E subfamily.</text>
</comment>
<dbReference type="Proteomes" id="UP000617531">
    <property type="component" value="Unassembled WGS sequence"/>
</dbReference>
<dbReference type="InterPro" id="IPR051447">
    <property type="entry name" value="Lipoprotein-release_system"/>
</dbReference>
<protein>
    <recommendedName>
        <fullName evidence="8">ABC3 transporter permease C-terminal domain-containing protein</fullName>
    </recommendedName>
</protein>
<feature type="transmembrane region" description="Helical" evidence="7">
    <location>
        <begin position="387"/>
        <end position="405"/>
    </location>
</feature>